<dbReference type="SUPFAM" id="SSF53927">
    <property type="entry name" value="Cytidine deaminase-like"/>
    <property type="match status" value="1"/>
</dbReference>
<dbReference type="InterPro" id="IPR016192">
    <property type="entry name" value="APOBEC/CMP_deaminase_Zn-bd"/>
</dbReference>
<dbReference type="PROSITE" id="PS00903">
    <property type="entry name" value="CYT_DCMP_DEAMINASES_1"/>
    <property type="match status" value="1"/>
</dbReference>
<sequence length="151" mass="16459">MEEALKEAKKAAAMGEIPIGAVIVKDGEIIGRGHNETETGCDPTAHAEIVAIRQAAKRLGGWKLPGCSMYVTIEPCSMCAGAIVWSRIEKLYIGSMDPKAGACGSVFNIPQEKKLNHFVEIETGVMQAECSGIIRDFFKQLRKNKAEEKHQ</sequence>
<organism evidence="10 11">
    <name type="scientific">Lentihominibacter faecis</name>
    <dbReference type="NCBI Taxonomy" id="2764712"/>
    <lineage>
        <taxon>Bacteria</taxon>
        <taxon>Bacillati</taxon>
        <taxon>Bacillota</taxon>
        <taxon>Clostridia</taxon>
        <taxon>Peptostreptococcales</taxon>
        <taxon>Anaerovoracaceae</taxon>
        <taxon>Lentihominibacter</taxon>
    </lineage>
</organism>
<proteinExistence type="inferred from homology"/>
<keyword evidence="4 8" id="KW-0479">Metal-binding</keyword>
<comment type="subunit">
    <text evidence="2 8">Homodimer.</text>
</comment>
<reference evidence="10" key="1">
    <citation type="submission" date="2020-08" db="EMBL/GenBank/DDBJ databases">
        <authorList>
            <person name="Liu C."/>
            <person name="Sun Q."/>
        </authorList>
    </citation>
    <scope>NUCLEOTIDE SEQUENCE</scope>
    <source>
        <strain evidence="10">BX16</strain>
    </source>
</reference>
<comment type="similarity">
    <text evidence="1">Belongs to the cytidine and deoxycytidylate deaminase family. ADAT2 subfamily.</text>
</comment>
<evidence type="ECO:0000313" key="10">
    <source>
        <dbReference type="EMBL" id="MBC5998883.1"/>
    </source>
</evidence>
<dbReference type="InterPro" id="IPR002125">
    <property type="entry name" value="CMP_dCMP_dom"/>
</dbReference>
<dbReference type="GO" id="GO:0052717">
    <property type="term" value="F:tRNA-specific adenosine-34 deaminase activity"/>
    <property type="evidence" value="ECO:0007669"/>
    <property type="project" value="UniProtKB-UniRule"/>
</dbReference>
<name>A0A923SL61_9FIRM</name>
<evidence type="ECO:0000256" key="1">
    <source>
        <dbReference type="ARBA" id="ARBA00010669"/>
    </source>
</evidence>
<dbReference type="PANTHER" id="PTHR11079">
    <property type="entry name" value="CYTOSINE DEAMINASE FAMILY MEMBER"/>
    <property type="match status" value="1"/>
</dbReference>
<keyword evidence="5 8" id="KW-0378">Hydrolase</keyword>
<evidence type="ECO:0000256" key="5">
    <source>
        <dbReference type="ARBA" id="ARBA00022801"/>
    </source>
</evidence>
<feature type="binding site" evidence="8">
    <location>
        <position position="46"/>
    </location>
    <ligand>
        <name>Zn(2+)</name>
        <dbReference type="ChEBI" id="CHEBI:29105"/>
        <note>catalytic</note>
    </ligand>
</feature>
<feature type="binding site" evidence="8">
    <location>
        <position position="76"/>
    </location>
    <ligand>
        <name>Zn(2+)</name>
        <dbReference type="ChEBI" id="CHEBI:29105"/>
        <note>catalytic</note>
    </ligand>
</feature>
<dbReference type="HAMAP" id="MF_00972">
    <property type="entry name" value="tRNA_aden_deaminase"/>
    <property type="match status" value="1"/>
</dbReference>
<evidence type="ECO:0000256" key="7">
    <source>
        <dbReference type="ARBA" id="ARBA00048045"/>
    </source>
</evidence>
<comment type="function">
    <text evidence="8">Catalyzes the deamination of adenosine to inosine at the wobble position 34 of tRNA(Arg2).</text>
</comment>
<evidence type="ECO:0000259" key="9">
    <source>
        <dbReference type="PROSITE" id="PS51747"/>
    </source>
</evidence>
<feature type="active site" description="Proton donor" evidence="8">
    <location>
        <position position="48"/>
    </location>
</feature>
<dbReference type="FunFam" id="3.40.140.10:FF:000005">
    <property type="entry name" value="tRNA-specific adenosine deaminase"/>
    <property type="match status" value="1"/>
</dbReference>
<evidence type="ECO:0000256" key="3">
    <source>
        <dbReference type="ARBA" id="ARBA00022694"/>
    </source>
</evidence>
<dbReference type="AlphaFoldDB" id="A0A923SL61"/>
<accession>A0A923SL61</accession>
<dbReference type="NCBIfam" id="NF008113">
    <property type="entry name" value="PRK10860.1"/>
    <property type="match status" value="1"/>
</dbReference>
<dbReference type="Pfam" id="PF00383">
    <property type="entry name" value="dCMP_cyt_deam_1"/>
    <property type="match status" value="1"/>
</dbReference>
<feature type="binding site" evidence="8">
    <location>
        <position position="79"/>
    </location>
    <ligand>
        <name>Zn(2+)</name>
        <dbReference type="ChEBI" id="CHEBI:29105"/>
        <note>catalytic</note>
    </ligand>
</feature>
<keyword evidence="6 8" id="KW-0862">Zinc</keyword>
<evidence type="ECO:0000256" key="6">
    <source>
        <dbReference type="ARBA" id="ARBA00022833"/>
    </source>
</evidence>
<evidence type="ECO:0000313" key="11">
    <source>
        <dbReference type="Proteomes" id="UP000644115"/>
    </source>
</evidence>
<gene>
    <name evidence="8" type="primary">tadA</name>
    <name evidence="10" type="ORF">H8876_02560</name>
</gene>
<dbReference type="InterPro" id="IPR016193">
    <property type="entry name" value="Cytidine_deaminase-like"/>
</dbReference>
<comment type="caution">
    <text evidence="10">The sequence shown here is derived from an EMBL/GenBank/DDBJ whole genome shotgun (WGS) entry which is preliminary data.</text>
</comment>
<dbReference type="EC" id="3.5.4.33" evidence="8"/>
<evidence type="ECO:0000256" key="8">
    <source>
        <dbReference type="HAMAP-Rule" id="MF_00972"/>
    </source>
</evidence>
<dbReference type="Gene3D" id="3.40.140.10">
    <property type="entry name" value="Cytidine Deaminase, domain 2"/>
    <property type="match status" value="1"/>
</dbReference>
<dbReference type="PROSITE" id="PS51747">
    <property type="entry name" value="CYT_DCMP_DEAMINASES_2"/>
    <property type="match status" value="1"/>
</dbReference>
<comment type="catalytic activity">
    <reaction evidence="7 8">
        <text>adenosine(34) in tRNA + H2O + H(+) = inosine(34) in tRNA + NH4(+)</text>
        <dbReference type="Rhea" id="RHEA:43168"/>
        <dbReference type="Rhea" id="RHEA-COMP:10373"/>
        <dbReference type="Rhea" id="RHEA-COMP:10374"/>
        <dbReference type="ChEBI" id="CHEBI:15377"/>
        <dbReference type="ChEBI" id="CHEBI:15378"/>
        <dbReference type="ChEBI" id="CHEBI:28938"/>
        <dbReference type="ChEBI" id="CHEBI:74411"/>
        <dbReference type="ChEBI" id="CHEBI:82852"/>
        <dbReference type="EC" id="3.5.4.33"/>
    </reaction>
</comment>
<evidence type="ECO:0000256" key="4">
    <source>
        <dbReference type="ARBA" id="ARBA00022723"/>
    </source>
</evidence>
<evidence type="ECO:0000256" key="2">
    <source>
        <dbReference type="ARBA" id="ARBA00011738"/>
    </source>
</evidence>
<dbReference type="InterPro" id="IPR028883">
    <property type="entry name" value="tRNA_aden_deaminase"/>
</dbReference>
<keyword evidence="11" id="KW-1185">Reference proteome</keyword>
<dbReference type="PANTHER" id="PTHR11079:SF202">
    <property type="entry name" value="TRNA-SPECIFIC ADENOSINE DEAMINASE"/>
    <property type="match status" value="1"/>
</dbReference>
<dbReference type="Proteomes" id="UP000644115">
    <property type="component" value="Unassembled WGS sequence"/>
</dbReference>
<dbReference type="EMBL" id="JACRWC010000039">
    <property type="protein sequence ID" value="MBC5998883.1"/>
    <property type="molecule type" value="Genomic_DNA"/>
</dbReference>
<protein>
    <recommendedName>
        <fullName evidence="8">tRNA-specific adenosine deaminase</fullName>
        <ecNumber evidence="8">3.5.4.33</ecNumber>
    </recommendedName>
</protein>
<comment type="cofactor">
    <cofactor evidence="8">
        <name>Zn(2+)</name>
        <dbReference type="ChEBI" id="CHEBI:29105"/>
    </cofactor>
    <text evidence="8">Binds 1 zinc ion per subunit.</text>
</comment>
<keyword evidence="3 8" id="KW-0819">tRNA processing</keyword>
<dbReference type="GO" id="GO:0002100">
    <property type="term" value="P:tRNA wobble adenosine to inosine editing"/>
    <property type="evidence" value="ECO:0007669"/>
    <property type="project" value="UniProtKB-UniRule"/>
</dbReference>
<dbReference type="CDD" id="cd01285">
    <property type="entry name" value="nucleoside_deaminase"/>
    <property type="match status" value="1"/>
</dbReference>
<dbReference type="GO" id="GO:0008270">
    <property type="term" value="F:zinc ion binding"/>
    <property type="evidence" value="ECO:0007669"/>
    <property type="project" value="UniProtKB-UniRule"/>
</dbReference>
<feature type="domain" description="CMP/dCMP-type deaminase" evidence="9">
    <location>
        <begin position="1"/>
        <end position="105"/>
    </location>
</feature>